<evidence type="ECO:0000313" key="1">
    <source>
        <dbReference type="EMBL" id="KAJ3640950.1"/>
    </source>
</evidence>
<evidence type="ECO:0000313" key="2">
    <source>
        <dbReference type="Proteomes" id="UP001168821"/>
    </source>
</evidence>
<proteinExistence type="predicted"/>
<keyword evidence="2" id="KW-1185">Reference proteome</keyword>
<gene>
    <name evidence="1" type="ORF">Zmor_027482</name>
</gene>
<organism evidence="1 2">
    <name type="scientific">Zophobas morio</name>
    <dbReference type="NCBI Taxonomy" id="2755281"/>
    <lineage>
        <taxon>Eukaryota</taxon>
        <taxon>Metazoa</taxon>
        <taxon>Ecdysozoa</taxon>
        <taxon>Arthropoda</taxon>
        <taxon>Hexapoda</taxon>
        <taxon>Insecta</taxon>
        <taxon>Pterygota</taxon>
        <taxon>Neoptera</taxon>
        <taxon>Endopterygota</taxon>
        <taxon>Coleoptera</taxon>
        <taxon>Polyphaga</taxon>
        <taxon>Cucujiformia</taxon>
        <taxon>Tenebrionidae</taxon>
        <taxon>Zophobas</taxon>
    </lineage>
</organism>
<reference evidence="1" key="1">
    <citation type="journal article" date="2023" name="G3 (Bethesda)">
        <title>Whole genome assemblies of Zophobas morio and Tenebrio molitor.</title>
        <authorList>
            <person name="Kaur S."/>
            <person name="Stinson S.A."/>
            <person name="diCenzo G.C."/>
        </authorList>
    </citation>
    <scope>NUCLEOTIDE SEQUENCE</scope>
    <source>
        <strain evidence="1">QUZm001</strain>
    </source>
</reference>
<dbReference type="EMBL" id="JALNTZ010000009">
    <property type="protein sequence ID" value="KAJ3640950.1"/>
    <property type="molecule type" value="Genomic_DNA"/>
</dbReference>
<protein>
    <submittedName>
        <fullName evidence="1">Uncharacterized protein</fullName>
    </submittedName>
</protein>
<comment type="caution">
    <text evidence="1">The sequence shown here is derived from an EMBL/GenBank/DDBJ whole genome shotgun (WGS) entry which is preliminary data.</text>
</comment>
<name>A0AA38HNF3_9CUCU</name>
<sequence>MCGNESDGRAYRQSCETGQEPAGYRAWAHRAISITNAGISKCTLSTMRFDTISFNSSVAPLCTELRSGCFRDTNDRINISNLAMVKYLTRRDRLHRCSRLKGLHF</sequence>
<dbReference type="AlphaFoldDB" id="A0AA38HNF3"/>
<dbReference type="Proteomes" id="UP001168821">
    <property type="component" value="Unassembled WGS sequence"/>
</dbReference>
<accession>A0AA38HNF3</accession>